<dbReference type="RefSeq" id="WP_036635265.1">
    <property type="nucleotide sequence ID" value="NZ_JAYRMG010000002.1"/>
</dbReference>
<dbReference type="EMBL" id="JFZB01000005">
    <property type="protein sequence ID" value="KFI28838.1"/>
    <property type="molecule type" value="Genomic_DNA"/>
</dbReference>
<proteinExistence type="predicted"/>
<keyword evidence="3" id="KW-1185">Reference proteome</keyword>
<dbReference type="Proteomes" id="UP000028824">
    <property type="component" value="Unassembled WGS sequence"/>
</dbReference>
<evidence type="ECO:0008006" key="4">
    <source>
        <dbReference type="Google" id="ProtNLM"/>
    </source>
</evidence>
<feature type="compositionally biased region" description="Polar residues" evidence="1">
    <location>
        <begin position="101"/>
        <end position="113"/>
    </location>
</feature>
<protein>
    <recommendedName>
        <fullName evidence="4">Flagellar biosynthesis protein FlgN</fullName>
    </recommendedName>
</protein>
<reference evidence="2 3" key="1">
    <citation type="submission" date="2014-03" db="EMBL/GenBank/DDBJ databases">
        <title>Genome of Paenirhodobacter enshiensis DW2-9.</title>
        <authorList>
            <person name="Wang D."/>
            <person name="Wang G."/>
        </authorList>
    </citation>
    <scope>NUCLEOTIDE SEQUENCE [LARGE SCALE GENOMIC DNA]</scope>
    <source>
        <strain evidence="2 3">DW2-9</strain>
    </source>
</reference>
<dbReference type="InterPro" id="IPR036679">
    <property type="entry name" value="FlgN-like_sf"/>
</dbReference>
<feature type="region of interest" description="Disordered" evidence="1">
    <location>
        <begin position="101"/>
        <end position="122"/>
    </location>
</feature>
<evidence type="ECO:0000256" key="1">
    <source>
        <dbReference type="SAM" id="MobiDB-lite"/>
    </source>
</evidence>
<evidence type="ECO:0000313" key="2">
    <source>
        <dbReference type="EMBL" id="KFI28838.1"/>
    </source>
</evidence>
<dbReference type="GO" id="GO:0044780">
    <property type="term" value="P:bacterial-type flagellum assembly"/>
    <property type="evidence" value="ECO:0007669"/>
    <property type="project" value="InterPro"/>
</dbReference>
<evidence type="ECO:0000313" key="3">
    <source>
        <dbReference type="Proteomes" id="UP000028824"/>
    </source>
</evidence>
<accession>A0A086Y3I8</accession>
<name>A0A086Y3I8_9RHOB</name>
<comment type="caution">
    <text evidence="2">The sequence shown here is derived from an EMBL/GenBank/DDBJ whole genome shotgun (WGS) entry which is preliminary data.</text>
</comment>
<sequence length="122" mass="13496">MTSHVAAPDPAAEDPRLLALRDLLNDERIAIRTGDFARLGDLVARKEKAMADMQALPASRIPALRSRIEENQRLIEAALNGFRSARSRIEQIAASVRSCTTYDRNGQSQQISLDSPAIERRA</sequence>
<dbReference type="Gene3D" id="1.20.58.300">
    <property type="entry name" value="FlgN-like"/>
    <property type="match status" value="1"/>
</dbReference>
<gene>
    <name evidence="2" type="ORF">CG50_11515</name>
</gene>
<dbReference type="SUPFAM" id="SSF140566">
    <property type="entry name" value="FlgN-like"/>
    <property type="match status" value="1"/>
</dbReference>
<dbReference type="OrthoDB" id="7862860at2"/>
<dbReference type="STRING" id="1105367.CG50_11515"/>
<dbReference type="AlphaFoldDB" id="A0A086Y3I8"/>
<organism evidence="2 3">
    <name type="scientific">Paenirhodobacter enshiensis</name>
    <dbReference type="NCBI Taxonomy" id="1105367"/>
    <lineage>
        <taxon>Bacteria</taxon>
        <taxon>Pseudomonadati</taxon>
        <taxon>Pseudomonadota</taxon>
        <taxon>Alphaproteobacteria</taxon>
        <taxon>Rhodobacterales</taxon>
        <taxon>Rhodobacter group</taxon>
        <taxon>Paenirhodobacter</taxon>
    </lineage>
</organism>